<feature type="transmembrane region" description="Helical" evidence="12">
    <location>
        <begin position="209"/>
        <end position="228"/>
    </location>
</feature>
<keyword evidence="6 12" id="KW-0812">Transmembrane</keyword>
<evidence type="ECO:0000313" key="14">
    <source>
        <dbReference type="EMBL" id="OHU92686.1"/>
    </source>
</evidence>
<dbReference type="GO" id="GO:0036380">
    <property type="term" value="F:UDP-N-acetylglucosamine-undecaprenyl-phosphate N-acetylglucosaminephosphotransferase activity"/>
    <property type="evidence" value="ECO:0007669"/>
    <property type="project" value="UniProtKB-UniRule"/>
</dbReference>
<dbReference type="STRING" id="1859457.BET10_04315"/>
<evidence type="ECO:0000256" key="8">
    <source>
        <dbReference type="ARBA" id="ARBA00022985"/>
    </source>
</evidence>
<comment type="similarity">
    <text evidence="12">Belongs to the glycosyltransferase 4 family. WecA subfamily.</text>
</comment>
<keyword evidence="13" id="KW-0479">Metal-binding</keyword>
<keyword evidence="11 12" id="KW-0464">Manganese</keyword>
<feature type="transmembrane region" description="Helical" evidence="12">
    <location>
        <begin position="240"/>
        <end position="259"/>
    </location>
</feature>
<keyword evidence="15" id="KW-1185">Reference proteome</keyword>
<comment type="pathway">
    <text evidence="12">Bacterial outer membrane biogenesis; LPS O-antigen biosynthesis.</text>
</comment>
<dbReference type="InterPro" id="IPR012750">
    <property type="entry name" value="ECA_WecA-rel"/>
</dbReference>
<dbReference type="PANTHER" id="PTHR22926">
    <property type="entry name" value="PHOSPHO-N-ACETYLMURAMOYL-PENTAPEPTIDE-TRANSFERASE"/>
    <property type="match status" value="1"/>
</dbReference>
<comment type="cofactor">
    <cofactor evidence="12">
        <name>Mn(2+)</name>
        <dbReference type="ChEBI" id="CHEBI:29035"/>
    </cofactor>
</comment>
<dbReference type="AlphaFoldDB" id="A0A1S1N3B6"/>
<feature type="binding site" evidence="13">
    <location>
        <position position="150"/>
    </location>
    <ligand>
        <name>Mg(2+)</name>
        <dbReference type="ChEBI" id="CHEBI:18420"/>
    </ligand>
</feature>
<evidence type="ECO:0000313" key="15">
    <source>
        <dbReference type="Proteomes" id="UP000179786"/>
    </source>
</evidence>
<evidence type="ECO:0000256" key="1">
    <source>
        <dbReference type="ARBA" id="ARBA00004651"/>
    </source>
</evidence>
<dbReference type="GO" id="GO:0030145">
    <property type="term" value="F:manganese ion binding"/>
    <property type="evidence" value="ECO:0007669"/>
    <property type="project" value="InterPro"/>
</dbReference>
<feature type="transmembrane region" description="Helical" evidence="12">
    <location>
        <begin position="290"/>
        <end position="311"/>
    </location>
</feature>
<accession>A0A1S1N3B6</accession>
<organism evidence="14 15">
    <name type="scientific">Pseudoalteromonas amylolytica</name>
    <dbReference type="NCBI Taxonomy" id="1859457"/>
    <lineage>
        <taxon>Bacteria</taxon>
        <taxon>Pseudomonadati</taxon>
        <taxon>Pseudomonadota</taxon>
        <taxon>Gammaproteobacteria</taxon>
        <taxon>Alteromonadales</taxon>
        <taxon>Pseudoalteromonadaceae</taxon>
        <taxon>Pseudoalteromonas</taxon>
    </lineage>
</organism>
<dbReference type="InterPro" id="IPR000715">
    <property type="entry name" value="Glycosyl_transferase_4"/>
</dbReference>
<protein>
    <recommendedName>
        <fullName evidence="12">Undecaprenyl-phosphate alpha-N-acetylglucosaminyl 1-phosphate transferase</fullName>
        <ecNumber evidence="12">2.7.8.33</ecNumber>
    </recommendedName>
    <alternativeName>
        <fullName evidence="12">UDP-GlcNAc:undecaprenyl-phosphate GlcNAc-1-phosphate transferase</fullName>
    </alternativeName>
    <alternativeName>
        <fullName evidence="12">Undecaprenyl-phosphate GlcNAc-1-phosphate transferase</fullName>
    </alternativeName>
</protein>
<feature type="transmembrane region" description="Helical" evidence="12">
    <location>
        <begin position="98"/>
        <end position="116"/>
    </location>
</feature>
<feature type="transmembrane region" description="Helical" evidence="12">
    <location>
        <begin position="158"/>
        <end position="175"/>
    </location>
</feature>
<dbReference type="EC" id="2.7.8.33" evidence="12"/>
<feature type="transmembrane region" description="Helical" evidence="12">
    <location>
        <begin position="70"/>
        <end position="86"/>
    </location>
</feature>
<dbReference type="GO" id="GO:0016757">
    <property type="term" value="F:glycosyltransferase activity"/>
    <property type="evidence" value="ECO:0007669"/>
    <property type="project" value="UniProtKB-KW"/>
</dbReference>
<keyword evidence="3 12" id="KW-0997">Cell inner membrane</keyword>
<comment type="function">
    <text evidence="12">Catalyzes the transfer of the GlcNAc-1-phosphate moiety from UDP-GlcNAc onto the carrier lipid undecaprenyl phosphate (C55-P), yielding GlcNAc-pyrophosphoryl-undecaprenyl (GlcNAc-PP-C55).</text>
</comment>
<feature type="binding site" evidence="13">
    <location>
        <position position="213"/>
    </location>
    <ligand>
        <name>Mg(2+)</name>
        <dbReference type="ChEBI" id="CHEBI:18420"/>
    </ligand>
</feature>
<gene>
    <name evidence="12" type="primary">wecA</name>
    <name evidence="14" type="ORF">BET10_04315</name>
</gene>
<comment type="subcellular location">
    <subcellularLocation>
        <location evidence="12">Cell inner membrane</location>
        <topology evidence="12">Multi-pass membrane protein</topology>
    </subcellularLocation>
    <subcellularLocation>
        <location evidence="1">Cell membrane</location>
        <topology evidence="1">Multi-pass membrane protein</topology>
    </subcellularLocation>
</comment>
<dbReference type="CDD" id="cd06853">
    <property type="entry name" value="GT_WecA_like"/>
    <property type="match status" value="1"/>
</dbReference>
<evidence type="ECO:0000256" key="7">
    <source>
        <dbReference type="ARBA" id="ARBA00022842"/>
    </source>
</evidence>
<dbReference type="Proteomes" id="UP000179786">
    <property type="component" value="Unassembled WGS sequence"/>
</dbReference>
<evidence type="ECO:0000256" key="6">
    <source>
        <dbReference type="ARBA" id="ARBA00022692"/>
    </source>
</evidence>
<evidence type="ECO:0000256" key="11">
    <source>
        <dbReference type="ARBA" id="ARBA00023211"/>
    </source>
</evidence>
<dbReference type="GO" id="GO:0009276">
    <property type="term" value="C:Gram-negative-bacterium-type cell wall"/>
    <property type="evidence" value="ECO:0007669"/>
    <property type="project" value="InterPro"/>
</dbReference>
<keyword evidence="5 12" id="KW-0808">Transferase</keyword>
<evidence type="ECO:0000256" key="5">
    <source>
        <dbReference type="ARBA" id="ARBA00022679"/>
    </source>
</evidence>
<dbReference type="GO" id="GO:0005886">
    <property type="term" value="C:plasma membrane"/>
    <property type="evidence" value="ECO:0007669"/>
    <property type="project" value="UniProtKB-SubCell"/>
</dbReference>
<feature type="transmembrane region" description="Helical" evidence="12">
    <location>
        <begin position="122"/>
        <end position="146"/>
    </location>
</feature>
<comment type="caution">
    <text evidence="14">The sequence shown here is derived from an EMBL/GenBank/DDBJ whole genome shotgun (WGS) entry which is preliminary data.</text>
</comment>
<reference evidence="14 15" key="1">
    <citation type="submission" date="2016-09" db="EMBL/GenBank/DDBJ databases">
        <title>Pseudoalteromonas amylolytica sp. nov., isolated from the surface seawater.</title>
        <authorList>
            <person name="Wu Y.-H."/>
            <person name="Cheng H."/>
            <person name="Jin X.-B."/>
            <person name="Wang C.-S."/>
            <person name="Xu X.-W."/>
        </authorList>
    </citation>
    <scope>NUCLEOTIDE SEQUENCE [LARGE SCALE GENOMIC DNA]</scope>
    <source>
        <strain evidence="14 15">JW1</strain>
    </source>
</reference>
<keyword evidence="4 12" id="KW-0328">Glycosyltransferase</keyword>
<feature type="transmembrane region" description="Helical" evidence="12">
    <location>
        <begin position="6"/>
        <end position="25"/>
    </location>
</feature>
<comment type="catalytic activity">
    <reaction evidence="12">
        <text>di-trans,octa-cis-undecaprenyl phosphate + UDP-N-acetyl-alpha-D-glucosamine = N-acetyl-alpha-D-glucosaminyl-di-trans,octa-cis-undecaprenyl diphosphate + UMP</text>
        <dbReference type="Rhea" id="RHEA:28090"/>
        <dbReference type="ChEBI" id="CHEBI:57705"/>
        <dbReference type="ChEBI" id="CHEBI:57865"/>
        <dbReference type="ChEBI" id="CHEBI:60392"/>
        <dbReference type="ChEBI" id="CHEBI:62959"/>
        <dbReference type="EC" id="2.7.8.33"/>
    </reaction>
</comment>
<evidence type="ECO:0000256" key="2">
    <source>
        <dbReference type="ARBA" id="ARBA00022475"/>
    </source>
</evidence>
<keyword evidence="2 12" id="KW-1003">Cell membrane</keyword>
<dbReference type="GO" id="GO:0000287">
    <property type="term" value="F:magnesium ion binding"/>
    <property type="evidence" value="ECO:0007669"/>
    <property type="project" value="InterPro"/>
</dbReference>
<dbReference type="NCBIfam" id="TIGR02380">
    <property type="entry name" value="ECA_wecA"/>
    <property type="match status" value="1"/>
</dbReference>
<dbReference type="HAMAP" id="MF_02030">
    <property type="entry name" value="WecA_Gammaproteo"/>
    <property type="match status" value="1"/>
</dbReference>
<dbReference type="GO" id="GO:0009243">
    <property type="term" value="P:O antigen biosynthetic process"/>
    <property type="evidence" value="ECO:0007669"/>
    <property type="project" value="UniProtKB-UniRule"/>
</dbReference>
<evidence type="ECO:0000256" key="4">
    <source>
        <dbReference type="ARBA" id="ARBA00022676"/>
    </source>
</evidence>
<dbReference type="OrthoDB" id="9783652at2"/>
<dbReference type="EMBL" id="MKJU01000006">
    <property type="protein sequence ID" value="OHU92686.1"/>
    <property type="molecule type" value="Genomic_DNA"/>
</dbReference>
<keyword evidence="7 12" id="KW-0460">Magnesium</keyword>
<feature type="transmembrane region" description="Helical" evidence="12">
    <location>
        <begin position="46"/>
        <end position="64"/>
    </location>
</feature>
<evidence type="ECO:0000256" key="13">
    <source>
        <dbReference type="PIRSR" id="PIRSR600715-1"/>
    </source>
</evidence>
<dbReference type="GO" id="GO:0071555">
    <property type="term" value="P:cell wall organization"/>
    <property type="evidence" value="ECO:0007669"/>
    <property type="project" value="TreeGrafter"/>
</dbReference>
<evidence type="ECO:0000256" key="10">
    <source>
        <dbReference type="ARBA" id="ARBA00023136"/>
    </source>
</evidence>
<dbReference type="Pfam" id="PF00953">
    <property type="entry name" value="Glycos_transf_4"/>
    <property type="match status" value="1"/>
</dbReference>
<feature type="transmembrane region" description="Helical" evidence="12">
    <location>
        <begin position="181"/>
        <end position="202"/>
    </location>
</feature>
<keyword evidence="9 12" id="KW-1133">Transmembrane helix</keyword>
<keyword evidence="8 12" id="KW-0448">Lipopolysaccharide biosynthesis</keyword>
<dbReference type="UniPathway" id="UPA00281"/>
<proteinExistence type="inferred from homology"/>
<name>A0A1S1N3B6_9GAMM</name>
<evidence type="ECO:0000256" key="12">
    <source>
        <dbReference type="HAMAP-Rule" id="MF_02030"/>
    </source>
</evidence>
<feature type="transmembrane region" description="Helical" evidence="12">
    <location>
        <begin position="317"/>
        <end position="337"/>
    </location>
</feature>
<dbReference type="RefSeq" id="WP_070983244.1">
    <property type="nucleotide sequence ID" value="NZ_MKJU01000006.1"/>
</dbReference>
<sequence>MELMLALFFSFAMTLATIGLVRPVAIRFNLVDKPNERKKHEGNIPLIGGIAVFSSVLITASLFFPFSTELASYLFASGLMVILGVMDDKHDLSVRFRVFFQVVVASLMIFSVDSYIQDLGNILFFGDINLAWFGVIFTYVAVIGMINAFNMVDGIDGLLGSMAIITLTAISILLFNSGQTSLISILLVVSLVPYLIFNLGVFGTQFKKIFMGDAGSMFIGFTVVWLLVTNTQGEVSAFRPVTALWVVAVPLMDMAAIIIRRVRKGKSPFSPDRDHLHHIFLRAGFTSRQALFVISLIGILFAVVGILGELLAVSESIMFFTFLGIFFLYNYAILHVWRLLKWYRKRKA</sequence>
<evidence type="ECO:0000256" key="3">
    <source>
        <dbReference type="ARBA" id="ARBA00022519"/>
    </source>
</evidence>
<dbReference type="PANTHER" id="PTHR22926:SF3">
    <property type="entry name" value="UNDECAPRENYL-PHOSPHATE ALPHA-N-ACETYLGLUCOSAMINYL 1-PHOSPHATE TRANSFERASE"/>
    <property type="match status" value="1"/>
</dbReference>
<keyword evidence="10 12" id="KW-0472">Membrane</keyword>
<comment type="cofactor">
    <cofactor evidence="12 13">
        <name>Mg(2+)</name>
        <dbReference type="ChEBI" id="CHEBI:18420"/>
    </cofactor>
</comment>
<evidence type="ECO:0000256" key="9">
    <source>
        <dbReference type="ARBA" id="ARBA00022989"/>
    </source>
</evidence>
<dbReference type="GO" id="GO:0044038">
    <property type="term" value="P:cell wall macromolecule biosynthetic process"/>
    <property type="evidence" value="ECO:0007669"/>
    <property type="project" value="TreeGrafter"/>
</dbReference>